<feature type="region of interest" description="Disordered" evidence="1">
    <location>
        <begin position="1"/>
        <end position="22"/>
    </location>
</feature>
<accession>A0A7C8N1C6</accession>
<sequence length="517" mass="58156">MTTISTNRGGRHPSNGPDEDHYLAPFPRVELNDSLLDLALSVQRGNWGNLTKLIQSMYGRIPLKSENFPIPSQPRPPRKISANSTPYQAYSIRAKDLTFPNSPPDRTELSLWQNTIAPRITNILLCMAKRSRPSGLEISAYLHMVLGEFLISGQRSPKVAMEKSFGDFLMEGVPRDNEWNDLVMESRPRFLILGKEQNGVAHHWYVIIVDIDTRRAYCFDSKTEQDTRFKHIKAFTFLKKEWAIRLPRIPVPEQMIELPSFTRNDAHSSGFICLYHIILLFRKPAYLRKLRHGDVIATQKHLDRVVRPAERYVGIQIEEPTKEAAPTPELRLGVDGGNHNGPQKKEASMKLKLHIPPKRHRKRPYEKATAAGLSEETKNALPNLSTACKVDDAEPGIDFAATHVQMKIWESIPDGLTSGKDGIGTLLDGVGRRRRSLGMRNRGEAVAILCTRVLAEIVKENHLESFTVGILHGQSVSGELEPVRTARRYVKTTSSSSDRMASSFWVDTAGMSYPPGS</sequence>
<evidence type="ECO:0000256" key="1">
    <source>
        <dbReference type="SAM" id="MobiDB-lite"/>
    </source>
</evidence>
<dbReference type="EMBL" id="WUBL01000001">
    <property type="protein sequence ID" value="KAF2973355.1"/>
    <property type="molecule type" value="Genomic_DNA"/>
</dbReference>
<dbReference type="AlphaFoldDB" id="A0A7C8N1C6"/>
<comment type="caution">
    <text evidence="2">The sequence shown here is derived from an EMBL/GenBank/DDBJ whole genome shotgun (WGS) entry which is preliminary data.</text>
</comment>
<dbReference type="InParanoid" id="A0A7C8N1C6"/>
<dbReference type="OrthoDB" id="4718018at2759"/>
<reference evidence="2 3" key="1">
    <citation type="submission" date="2019-12" db="EMBL/GenBank/DDBJ databases">
        <title>Draft genome sequence of the ascomycete Xylaria multiplex DSM 110363.</title>
        <authorList>
            <person name="Buettner E."/>
            <person name="Kellner H."/>
        </authorList>
    </citation>
    <scope>NUCLEOTIDE SEQUENCE [LARGE SCALE GENOMIC DNA]</scope>
    <source>
        <strain evidence="2 3">DSM 110363</strain>
    </source>
</reference>
<proteinExistence type="predicted"/>
<name>A0A7C8N1C6_9PEZI</name>
<evidence type="ECO:0000313" key="3">
    <source>
        <dbReference type="Proteomes" id="UP000481858"/>
    </source>
</evidence>
<dbReference type="Proteomes" id="UP000481858">
    <property type="component" value="Unassembled WGS sequence"/>
</dbReference>
<keyword evidence="3" id="KW-1185">Reference proteome</keyword>
<evidence type="ECO:0000313" key="2">
    <source>
        <dbReference type="EMBL" id="KAF2973355.1"/>
    </source>
</evidence>
<organism evidence="2 3">
    <name type="scientific">Xylaria multiplex</name>
    <dbReference type="NCBI Taxonomy" id="323545"/>
    <lineage>
        <taxon>Eukaryota</taxon>
        <taxon>Fungi</taxon>
        <taxon>Dikarya</taxon>
        <taxon>Ascomycota</taxon>
        <taxon>Pezizomycotina</taxon>
        <taxon>Sordariomycetes</taxon>
        <taxon>Xylariomycetidae</taxon>
        <taxon>Xylariales</taxon>
        <taxon>Xylariaceae</taxon>
        <taxon>Xylaria</taxon>
    </lineage>
</organism>
<protein>
    <submittedName>
        <fullName evidence="2">Uncharacterized protein</fullName>
    </submittedName>
</protein>
<gene>
    <name evidence="2" type="ORF">GQX73_g211</name>
</gene>